<accession>A0ABQ9FWZ4</accession>
<dbReference type="SUPFAM" id="SSF49842">
    <property type="entry name" value="TNF-like"/>
    <property type="match status" value="1"/>
</dbReference>
<organism evidence="2 3">
    <name type="scientific">Tegillarca granosa</name>
    <name type="common">Malaysian cockle</name>
    <name type="synonym">Anadara granosa</name>
    <dbReference type="NCBI Taxonomy" id="220873"/>
    <lineage>
        <taxon>Eukaryota</taxon>
        <taxon>Metazoa</taxon>
        <taxon>Spiralia</taxon>
        <taxon>Lophotrochozoa</taxon>
        <taxon>Mollusca</taxon>
        <taxon>Bivalvia</taxon>
        <taxon>Autobranchia</taxon>
        <taxon>Pteriomorphia</taxon>
        <taxon>Arcoida</taxon>
        <taxon>Arcoidea</taxon>
        <taxon>Arcidae</taxon>
        <taxon>Tegillarca</taxon>
    </lineage>
</organism>
<proteinExistence type="predicted"/>
<dbReference type="InterPro" id="IPR008983">
    <property type="entry name" value="Tumour_necrosis_fac-like_dom"/>
</dbReference>
<sequence length="46" mass="5318">MGRHQPIIYNHVLLNHGNAYNKVNGEFTVPMTGVYYLNGDKSRNRK</sequence>
<dbReference type="PROSITE" id="PS50871">
    <property type="entry name" value="C1Q"/>
    <property type="match status" value="1"/>
</dbReference>
<dbReference type="Pfam" id="PF00386">
    <property type="entry name" value="C1q"/>
    <property type="match status" value="1"/>
</dbReference>
<feature type="domain" description="C1q" evidence="1">
    <location>
        <begin position="1"/>
        <end position="46"/>
    </location>
</feature>
<protein>
    <recommendedName>
        <fullName evidence="1">C1q domain-containing protein</fullName>
    </recommendedName>
</protein>
<evidence type="ECO:0000313" key="3">
    <source>
        <dbReference type="Proteomes" id="UP001217089"/>
    </source>
</evidence>
<dbReference type="EMBL" id="JARBDR010000018">
    <property type="protein sequence ID" value="KAJ8321768.1"/>
    <property type="molecule type" value="Genomic_DNA"/>
</dbReference>
<reference evidence="2 3" key="1">
    <citation type="submission" date="2022-12" db="EMBL/GenBank/DDBJ databases">
        <title>Chromosome-level genome of Tegillarca granosa.</title>
        <authorList>
            <person name="Kim J."/>
        </authorList>
    </citation>
    <scope>NUCLEOTIDE SEQUENCE [LARGE SCALE GENOMIC DNA]</scope>
    <source>
        <strain evidence="2">Teg-2019</strain>
        <tissue evidence="2">Adductor muscle</tissue>
    </source>
</reference>
<name>A0ABQ9FWZ4_TEGGR</name>
<evidence type="ECO:0000313" key="2">
    <source>
        <dbReference type="EMBL" id="KAJ8321768.1"/>
    </source>
</evidence>
<dbReference type="InterPro" id="IPR001073">
    <property type="entry name" value="C1q_dom"/>
</dbReference>
<evidence type="ECO:0000259" key="1">
    <source>
        <dbReference type="PROSITE" id="PS50871"/>
    </source>
</evidence>
<dbReference type="Proteomes" id="UP001217089">
    <property type="component" value="Unassembled WGS sequence"/>
</dbReference>
<dbReference type="Gene3D" id="2.60.120.40">
    <property type="match status" value="1"/>
</dbReference>
<keyword evidence="3" id="KW-1185">Reference proteome</keyword>
<gene>
    <name evidence="2" type="ORF">KUTeg_000239</name>
</gene>
<comment type="caution">
    <text evidence="2">The sequence shown here is derived from an EMBL/GenBank/DDBJ whole genome shotgun (WGS) entry which is preliminary data.</text>
</comment>